<reference evidence="2" key="1">
    <citation type="journal article" date="2020" name="Stud. Mycol.">
        <title>101 Dothideomycetes genomes: a test case for predicting lifestyles and emergence of pathogens.</title>
        <authorList>
            <person name="Haridas S."/>
            <person name="Albert R."/>
            <person name="Binder M."/>
            <person name="Bloem J."/>
            <person name="Labutti K."/>
            <person name="Salamov A."/>
            <person name="Andreopoulos B."/>
            <person name="Baker S."/>
            <person name="Barry K."/>
            <person name="Bills G."/>
            <person name="Bluhm B."/>
            <person name="Cannon C."/>
            <person name="Castanera R."/>
            <person name="Culley D."/>
            <person name="Daum C."/>
            <person name="Ezra D."/>
            <person name="Gonzalez J."/>
            <person name="Henrissat B."/>
            <person name="Kuo A."/>
            <person name="Liang C."/>
            <person name="Lipzen A."/>
            <person name="Lutzoni F."/>
            <person name="Magnuson J."/>
            <person name="Mondo S."/>
            <person name="Nolan M."/>
            <person name="Ohm R."/>
            <person name="Pangilinan J."/>
            <person name="Park H.-J."/>
            <person name="Ramirez L."/>
            <person name="Alfaro M."/>
            <person name="Sun H."/>
            <person name="Tritt A."/>
            <person name="Yoshinaga Y."/>
            <person name="Zwiers L.-H."/>
            <person name="Turgeon B."/>
            <person name="Goodwin S."/>
            <person name="Spatafora J."/>
            <person name="Crous P."/>
            <person name="Grigoriev I."/>
        </authorList>
    </citation>
    <scope>NUCLEOTIDE SEQUENCE</scope>
    <source>
        <strain evidence="2">CBS 122681</strain>
    </source>
</reference>
<organism evidence="2 3">
    <name type="scientific">Lophiostoma macrostomum CBS 122681</name>
    <dbReference type="NCBI Taxonomy" id="1314788"/>
    <lineage>
        <taxon>Eukaryota</taxon>
        <taxon>Fungi</taxon>
        <taxon>Dikarya</taxon>
        <taxon>Ascomycota</taxon>
        <taxon>Pezizomycotina</taxon>
        <taxon>Dothideomycetes</taxon>
        <taxon>Pleosporomycetidae</taxon>
        <taxon>Pleosporales</taxon>
        <taxon>Lophiostomataceae</taxon>
        <taxon>Lophiostoma</taxon>
    </lineage>
</organism>
<dbReference type="EMBL" id="MU004329">
    <property type="protein sequence ID" value="KAF2657055.1"/>
    <property type="molecule type" value="Genomic_DNA"/>
</dbReference>
<proteinExistence type="predicted"/>
<evidence type="ECO:0000313" key="3">
    <source>
        <dbReference type="Proteomes" id="UP000799324"/>
    </source>
</evidence>
<evidence type="ECO:0000256" key="1">
    <source>
        <dbReference type="SAM" id="MobiDB-lite"/>
    </source>
</evidence>
<feature type="region of interest" description="Disordered" evidence="1">
    <location>
        <begin position="465"/>
        <end position="487"/>
    </location>
</feature>
<feature type="region of interest" description="Disordered" evidence="1">
    <location>
        <begin position="359"/>
        <end position="387"/>
    </location>
</feature>
<accession>A0A6A6TAR0</accession>
<dbReference type="OrthoDB" id="2575228at2759"/>
<sequence length="673" mass="72031">MFSMFACCIIAHRLVIAAAFLQGTLTKIISTAPPLPRRLALASSTTPPSNLVYLTHVKDSYMTAVIGPLTDFSMRQANDKEVLDLEDLFNQYVETEFLQFNSDTTDPSSSDDLAHLFELPSNESVAIETPPMPNWADISDDAWRKALAALEQNPASPVVPDNSFSIYPESRGKASLSDPEVWKIDQLFELESSAPRRSFSNPSTPRLQIAKPAPAKAVSNPDRSLRNGIQKAAKKTTAFTKMMRPSHFCAGIQDLWSRKIEGPADTFNLHLPSNGLSHSPPSSTKFAREESSHDFFLKDQPYTIAMSPLPNEDVHHTSSSNYQLTPLSSPPIDTNSFQFSSDGFAGAYIPPDLASGNAALSALQTPPPSHRLPMTTWGPDSPTPANVEFAFSASPEFEGKAQGWWGHGVSGNEAAPDSQPEASSYTATSTSQGQSQNGIAGFSPGSLGVAGLGISCDTASFSEFTPGTELSTPNPNPSHNGNGNGYIHANTVTMNGFTTPSVSTFDTPYIPDTLYTSIPQSQGIHIGNPLSDPRSPTSRSPSPFPQPRFTRRRHSSQNHAQSHSSARAHRRKSSSNSSAQSNGYSHHRTSSSSASHARSSSGSMGGGFVNLTPADSGKLLTGVAPSGSSKTKARREKEAADRRRKLSQAAVKAVRDAGGDLRGLDEGLLALSS</sequence>
<keyword evidence="3" id="KW-1185">Reference proteome</keyword>
<feature type="compositionally biased region" description="Low complexity" evidence="1">
    <location>
        <begin position="574"/>
        <end position="602"/>
    </location>
</feature>
<name>A0A6A6TAR0_9PLEO</name>
<evidence type="ECO:0000313" key="2">
    <source>
        <dbReference type="EMBL" id="KAF2657055.1"/>
    </source>
</evidence>
<gene>
    <name evidence="2" type="ORF">K491DRAFT_348412</name>
</gene>
<feature type="compositionally biased region" description="Polar residues" evidence="1">
    <location>
        <begin position="420"/>
        <end position="438"/>
    </location>
</feature>
<dbReference type="AlphaFoldDB" id="A0A6A6TAR0"/>
<dbReference type="Proteomes" id="UP000799324">
    <property type="component" value="Unassembled WGS sequence"/>
</dbReference>
<feature type="region of interest" description="Disordered" evidence="1">
    <location>
        <begin position="520"/>
        <end position="648"/>
    </location>
</feature>
<protein>
    <submittedName>
        <fullName evidence="2">Uncharacterized protein</fullName>
    </submittedName>
</protein>
<feature type="region of interest" description="Disordered" evidence="1">
    <location>
        <begin position="401"/>
        <end position="440"/>
    </location>
</feature>